<proteinExistence type="predicted"/>
<protein>
    <submittedName>
        <fullName evidence="2">Uncharacterized protein</fullName>
    </submittedName>
</protein>
<sequence length="66" mass="7729">MGLFDSKEFKPMNETGQIRVETSSRSQNWARNLDAVRKKAVSQTSEQPTNQDKRRIQISVHILYYD</sequence>
<accession>A0AAE0SS53</accession>
<feature type="compositionally biased region" description="Basic and acidic residues" evidence="1">
    <location>
        <begin position="1"/>
        <end position="11"/>
    </location>
</feature>
<dbReference type="AlphaFoldDB" id="A0AAE0SS53"/>
<evidence type="ECO:0000313" key="3">
    <source>
        <dbReference type="Proteomes" id="UP001195483"/>
    </source>
</evidence>
<evidence type="ECO:0000256" key="1">
    <source>
        <dbReference type="SAM" id="MobiDB-lite"/>
    </source>
</evidence>
<feature type="region of interest" description="Disordered" evidence="1">
    <location>
        <begin position="1"/>
        <end position="26"/>
    </location>
</feature>
<reference evidence="2" key="3">
    <citation type="submission" date="2023-05" db="EMBL/GenBank/DDBJ databases">
        <authorList>
            <person name="Smith C.H."/>
        </authorList>
    </citation>
    <scope>NUCLEOTIDE SEQUENCE</scope>
    <source>
        <strain evidence="2">CHS0354</strain>
        <tissue evidence="2">Mantle</tissue>
    </source>
</reference>
<evidence type="ECO:0000313" key="2">
    <source>
        <dbReference type="EMBL" id="KAK3597125.1"/>
    </source>
</evidence>
<dbReference type="Proteomes" id="UP001195483">
    <property type="component" value="Unassembled WGS sequence"/>
</dbReference>
<dbReference type="EMBL" id="JAEAOA010002223">
    <property type="protein sequence ID" value="KAK3597125.1"/>
    <property type="molecule type" value="Genomic_DNA"/>
</dbReference>
<organism evidence="2 3">
    <name type="scientific">Potamilus streckersoni</name>
    <dbReference type="NCBI Taxonomy" id="2493646"/>
    <lineage>
        <taxon>Eukaryota</taxon>
        <taxon>Metazoa</taxon>
        <taxon>Spiralia</taxon>
        <taxon>Lophotrochozoa</taxon>
        <taxon>Mollusca</taxon>
        <taxon>Bivalvia</taxon>
        <taxon>Autobranchia</taxon>
        <taxon>Heteroconchia</taxon>
        <taxon>Palaeoheterodonta</taxon>
        <taxon>Unionida</taxon>
        <taxon>Unionoidea</taxon>
        <taxon>Unionidae</taxon>
        <taxon>Ambleminae</taxon>
        <taxon>Lampsilini</taxon>
        <taxon>Potamilus</taxon>
    </lineage>
</organism>
<name>A0AAE0SS53_9BIVA</name>
<feature type="compositionally biased region" description="Polar residues" evidence="1">
    <location>
        <begin position="14"/>
        <end position="26"/>
    </location>
</feature>
<comment type="caution">
    <text evidence="2">The sequence shown here is derived from an EMBL/GenBank/DDBJ whole genome shotgun (WGS) entry which is preliminary data.</text>
</comment>
<gene>
    <name evidence="2" type="ORF">CHS0354_038044</name>
</gene>
<keyword evidence="3" id="KW-1185">Reference proteome</keyword>
<reference evidence="2" key="1">
    <citation type="journal article" date="2021" name="Genome Biol. Evol.">
        <title>A High-Quality Reference Genome for a Parasitic Bivalve with Doubly Uniparental Inheritance (Bivalvia: Unionida).</title>
        <authorList>
            <person name="Smith C.H."/>
        </authorList>
    </citation>
    <scope>NUCLEOTIDE SEQUENCE</scope>
    <source>
        <strain evidence="2">CHS0354</strain>
    </source>
</reference>
<reference evidence="2" key="2">
    <citation type="journal article" date="2021" name="Genome Biol. Evol.">
        <title>Developing a high-quality reference genome for a parasitic bivalve with doubly uniparental inheritance (Bivalvia: Unionida).</title>
        <authorList>
            <person name="Smith C.H."/>
        </authorList>
    </citation>
    <scope>NUCLEOTIDE SEQUENCE</scope>
    <source>
        <strain evidence="2">CHS0354</strain>
        <tissue evidence="2">Mantle</tissue>
    </source>
</reference>